<gene>
    <name evidence="3" type="ORF">ACFOU2_11125</name>
</gene>
<keyword evidence="1" id="KW-0472">Membrane</keyword>
<organism evidence="3 4">
    <name type="scientific">Bacillus songklensis</name>
    <dbReference type="NCBI Taxonomy" id="1069116"/>
    <lineage>
        <taxon>Bacteria</taxon>
        <taxon>Bacillati</taxon>
        <taxon>Bacillota</taxon>
        <taxon>Bacilli</taxon>
        <taxon>Bacillales</taxon>
        <taxon>Bacillaceae</taxon>
        <taxon>Bacillus</taxon>
    </lineage>
</organism>
<accession>A0ABV8B3Z4</accession>
<feature type="transmembrane region" description="Helical" evidence="1">
    <location>
        <begin position="447"/>
        <end position="465"/>
    </location>
</feature>
<feature type="domain" description="DUF2157" evidence="2">
    <location>
        <begin position="17"/>
        <end position="123"/>
    </location>
</feature>
<feature type="transmembrane region" description="Helical" evidence="1">
    <location>
        <begin position="154"/>
        <end position="172"/>
    </location>
</feature>
<evidence type="ECO:0000259" key="2">
    <source>
        <dbReference type="Pfam" id="PF09925"/>
    </source>
</evidence>
<proteinExistence type="predicted"/>
<dbReference type="RefSeq" id="WP_377915048.1">
    <property type="nucleotide sequence ID" value="NZ_JBHRZT010000044.1"/>
</dbReference>
<keyword evidence="4" id="KW-1185">Reference proteome</keyword>
<keyword evidence="1" id="KW-0812">Transmembrane</keyword>
<dbReference type="Pfam" id="PF14345">
    <property type="entry name" value="GDYXXLXY"/>
    <property type="match status" value="1"/>
</dbReference>
<evidence type="ECO:0000313" key="4">
    <source>
        <dbReference type="Proteomes" id="UP001595752"/>
    </source>
</evidence>
<feature type="transmembrane region" description="Helical" evidence="1">
    <location>
        <begin position="471"/>
        <end position="491"/>
    </location>
</feature>
<keyword evidence="1" id="KW-1133">Transmembrane helix</keyword>
<comment type="caution">
    <text evidence="3">The sequence shown here is derived from an EMBL/GenBank/DDBJ whole genome shotgun (WGS) entry which is preliminary data.</text>
</comment>
<dbReference type="InterPro" id="IPR025833">
    <property type="entry name" value="GDYXXLXY"/>
</dbReference>
<feature type="transmembrane region" description="Helical" evidence="1">
    <location>
        <begin position="47"/>
        <end position="65"/>
    </location>
</feature>
<feature type="transmembrane region" description="Helical" evidence="1">
    <location>
        <begin position="298"/>
        <end position="321"/>
    </location>
</feature>
<dbReference type="Proteomes" id="UP001595752">
    <property type="component" value="Unassembled WGS sequence"/>
</dbReference>
<feature type="transmembrane region" description="Helical" evidence="1">
    <location>
        <begin position="128"/>
        <end position="148"/>
    </location>
</feature>
<sequence length="716" mass="80705">MGEGIGNKPAKERAIELGYVTGLSLILAAIIYFFASNWPGLDKWEKIGLSIGLIALFYGSAFVFSKIFQERPFLSELLLFGGCIAFGAGVALLGQIYNSHADSFMLFTVWAVPALLFAFITKYQPFYILSYVLVHLAVWLFLFPSSGIRMEDDYWYRAFFLGVAFVNIVLFWLIQKGAFRSKPLTFLSFTVFHITMLMLTGGELFEFFSSMMSIVYMAILVFWFWHDMKQEREKGYTVLLGVALAAFFIIKFVAFLAFVGSEYVFLWTIFFPVVIVGAAVFVLSKWKGMASSWIKKTFIGVIVAVASVTGASSIAGILFLIIGEIPFYIMALLAIFAFILPAVLKPKWNAVIRHTLLLTGYLIGIPSAILSNIAFSFLFIGMLGFVFWNHESKSIKHLTYFATMIALFASLLDEGITMEVTVLILVLLNIALFAGRNIFKDSLKRMVYQNSYVCGFLAFFVLTFLNEHLSVFYFTVNGLYFVTSTIVLFLSLKHERVFEYRVALLFWFVYIAYKYYDLLWSLLHKSITFLVIGLLILAVVTRYDRFSKADNAPLGLVRKKWVPIVLVILVQLSAISVQAGKSESLLAHGELIKLELQPVDPRSLLQGDYIVLRYSISNVTISPEPRPNEKISIKLAKNEHGVYEYSGSFVMGKPENPEQGDVDVWITGRYKGSGNIEYGIENYFVSEGTGLDLQQKVNYAKVKVSKNGDAILVSVE</sequence>
<feature type="transmembrane region" description="Helical" evidence="1">
    <location>
        <begin position="416"/>
        <end position="435"/>
    </location>
</feature>
<name>A0ABV8B3Z4_9BACI</name>
<feature type="transmembrane region" description="Helical" evidence="1">
    <location>
        <begin position="498"/>
        <end position="516"/>
    </location>
</feature>
<dbReference type="InterPro" id="IPR018677">
    <property type="entry name" value="DUF2157"/>
</dbReference>
<feature type="transmembrane region" description="Helical" evidence="1">
    <location>
        <begin position="561"/>
        <end position="580"/>
    </location>
</feature>
<feature type="transmembrane region" description="Helical" evidence="1">
    <location>
        <begin position="77"/>
        <end position="97"/>
    </location>
</feature>
<reference evidence="4" key="1">
    <citation type="journal article" date="2019" name="Int. J. Syst. Evol. Microbiol.">
        <title>The Global Catalogue of Microorganisms (GCM) 10K type strain sequencing project: providing services to taxonomists for standard genome sequencing and annotation.</title>
        <authorList>
            <consortium name="The Broad Institute Genomics Platform"/>
            <consortium name="The Broad Institute Genome Sequencing Center for Infectious Disease"/>
            <person name="Wu L."/>
            <person name="Ma J."/>
        </authorList>
    </citation>
    <scope>NUCLEOTIDE SEQUENCE [LARGE SCALE GENOMIC DNA]</scope>
    <source>
        <strain evidence="4">CCUG 61889</strain>
    </source>
</reference>
<dbReference type="EMBL" id="JBHRZT010000044">
    <property type="protein sequence ID" value="MFC3884010.1"/>
    <property type="molecule type" value="Genomic_DNA"/>
</dbReference>
<dbReference type="Pfam" id="PF09925">
    <property type="entry name" value="DUF2157"/>
    <property type="match status" value="1"/>
</dbReference>
<feature type="transmembrane region" description="Helical" evidence="1">
    <location>
        <begin position="17"/>
        <end position="35"/>
    </location>
</feature>
<protein>
    <submittedName>
        <fullName evidence="3">GDYXXLXY domain-containing protein</fullName>
    </submittedName>
</protein>
<feature type="transmembrane region" description="Helical" evidence="1">
    <location>
        <begin position="327"/>
        <end position="344"/>
    </location>
</feature>
<evidence type="ECO:0000256" key="1">
    <source>
        <dbReference type="SAM" id="Phobius"/>
    </source>
</evidence>
<feature type="transmembrane region" description="Helical" evidence="1">
    <location>
        <begin position="356"/>
        <end position="388"/>
    </location>
</feature>
<evidence type="ECO:0000313" key="3">
    <source>
        <dbReference type="EMBL" id="MFC3884010.1"/>
    </source>
</evidence>
<feature type="transmembrane region" description="Helical" evidence="1">
    <location>
        <begin position="207"/>
        <end position="225"/>
    </location>
</feature>
<feature type="transmembrane region" description="Helical" evidence="1">
    <location>
        <begin position="103"/>
        <end position="121"/>
    </location>
</feature>
<feature type="transmembrane region" description="Helical" evidence="1">
    <location>
        <begin position="264"/>
        <end position="286"/>
    </location>
</feature>
<feature type="transmembrane region" description="Helical" evidence="1">
    <location>
        <begin position="237"/>
        <end position="258"/>
    </location>
</feature>
<feature type="transmembrane region" description="Helical" evidence="1">
    <location>
        <begin position="522"/>
        <end position="540"/>
    </location>
</feature>